<evidence type="ECO:0000313" key="1">
    <source>
        <dbReference type="EMBL" id="WOX20332.1"/>
    </source>
</evidence>
<organism evidence="1 2">
    <name type="scientific">Streptomyces solicathayae</name>
    <dbReference type="NCBI Taxonomy" id="3081768"/>
    <lineage>
        <taxon>Bacteria</taxon>
        <taxon>Bacillati</taxon>
        <taxon>Actinomycetota</taxon>
        <taxon>Actinomycetes</taxon>
        <taxon>Kitasatosporales</taxon>
        <taxon>Streptomycetaceae</taxon>
        <taxon>Streptomyces</taxon>
    </lineage>
</organism>
<name>A0ABZ0LLQ0_9ACTN</name>
<gene>
    <name evidence="1" type="ORF">R2D22_02595</name>
</gene>
<dbReference type="EMBL" id="CP137573">
    <property type="protein sequence ID" value="WOX20332.1"/>
    <property type="molecule type" value="Genomic_DNA"/>
</dbReference>
<accession>A0ABZ0LLQ0</accession>
<dbReference type="Proteomes" id="UP001301731">
    <property type="component" value="Chromosome"/>
</dbReference>
<evidence type="ECO:0000313" key="2">
    <source>
        <dbReference type="Proteomes" id="UP001301731"/>
    </source>
</evidence>
<protein>
    <submittedName>
        <fullName evidence="1">Uncharacterized protein</fullName>
    </submittedName>
</protein>
<sequence length="103" mass="11212">MPGTDMCSIPASRSVESDCHGGFDTSCGRPELHKPLIAPADMEYTPENGAWHTVCLEGNWRYLTTKMTTEQREYAADRVAAYGQYLDAVDGDPGPCGAGGLRW</sequence>
<keyword evidence="2" id="KW-1185">Reference proteome</keyword>
<reference evidence="1 2" key="1">
    <citation type="submission" date="2023-10" db="EMBL/GenBank/DDBJ databases">
        <title>The genome sequence of Streptomyces sp. HUAS YS2.</title>
        <authorList>
            <person name="Mo P."/>
        </authorList>
    </citation>
    <scope>NUCLEOTIDE SEQUENCE [LARGE SCALE GENOMIC DNA]</scope>
    <source>
        <strain evidence="1 2">HUAS YS2</strain>
    </source>
</reference>
<dbReference type="RefSeq" id="WP_318100828.1">
    <property type="nucleotide sequence ID" value="NZ_CP137573.1"/>
</dbReference>
<proteinExistence type="predicted"/>